<evidence type="ECO:0000313" key="5">
    <source>
        <dbReference type="EMBL" id="MCD9643852.1"/>
    </source>
</evidence>
<dbReference type="PANTHER" id="PTHR33599:SF20">
    <property type="entry name" value="PROTEIN IDA"/>
    <property type="match status" value="1"/>
</dbReference>
<sequence length="109" mass="11973">MASSFSSSSSSSSSKSLYLSRKLICFLLAISLIVGYGSVEASRFGRMMMMMEGEENSRESSSQHLKVYKKENAYKTDNLLFTMLPKGVPIPPSAPSKRHNAIVDSSPQN</sequence>
<feature type="region of interest" description="Disordered" evidence="4">
    <location>
        <begin position="90"/>
        <end position="109"/>
    </location>
</feature>
<keyword evidence="3" id="KW-0732">Signal</keyword>
<organism evidence="5 6">
    <name type="scientific">Datura stramonium</name>
    <name type="common">Jimsonweed</name>
    <name type="synonym">Common thornapple</name>
    <dbReference type="NCBI Taxonomy" id="4076"/>
    <lineage>
        <taxon>Eukaryota</taxon>
        <taxon>Viridiplantae</taxon>
        <taxon>Streptophyta</taxon>
        <taxon>Embryophyta</taxon>
        <taxon>Tracheophyta</taxon>
        <taxon>Spermatophyta</taxon>
        <taxon>Magnoliopsida</taxon>
        <taxon>eudicotyledons</taxon>
        <taxon>Gunneridae</taxon>
        <taxon>Pentapetalae</taxon>
        <taxon>asterids</taxon>
        <taxon>lamiids</taxon>
        <taxon>Solanales</taxon>
        <taxon>Solanaceae</taxon>
        <taxon>Solanoideae</taxon>
        <taxon>Datureae</taxon>
        <taxon>Datura</taxon>
    </lineage>
</organism>
<evidence type="ECO:0000256" key="2">
    <source>
        <dbReference type="ARBA" id="ARBA00022525"/>
    </source>
</evidence>
<evidence type="ECO:0000313" key="6">
    <source>
        <dbReference type="Proteomes" id="UP000823775"/>
    </source>
</evidence>
<dbReference type="EMBL" id="JACEIK010004017">
    <property type="protein sequence ID" value="MCD9643852.1"/>
    <property type="molecule type" value="Genomic_DNA"/>
</dbReference>
<name>A0ABS8VC15_DATST</name>
<evidence type="ECO:0000256" key="1">
    <source>
        <dbReference type="ARBA" id="ARBA00004239"/>
    </source>
</evidence>
<evidence type="ECO:0000256" key="3">
    <source>
        <dbReference type="ARBA" id="ARBA00022729"/>
    </source>
</evidence>
<dbReference type="InterPro" id="IPR039639">
    <property type="entry name" value="IDA-like"/>
</dbReference>
<evidence type="ECO:0000256" key="4">
    <source>
        <dbReference type="SAM" id="MobiDB-lite"/>
    </source>
</evidence>
<dbReference type="Proteomes" id="UP000823775">
    <property type="component" value="Unassembled WGS sequence"/>
</dbReference>
<reference evidence="5 6" key="1">
    <citation type="journal article" date="2021" name="BMC Genomics">
        <title>Datura genome reveals duplications of psychoactive alkaloid biosynthetic genes and high mutation rate following tissue culture.</title>
        <authorList>
            <person name="Rajewski A."/>
            <person name="Carter-House D."/>
            <person name="Stajich J."/>
            <person name="Litt A."/>
        </authorList>
    </citation>
    <scope>NUCLEOTIDE SEQUENCE [LARGE SCALE GENOMIC DNA]</scope>
    <source>
        <strain evidence="5">AR-01</strain>
    </source>
</reference>
<protein>
    <submittedName>
        <fullName evidence="5">Uncharacterized protein</fullName>
    </submittedName>
</protein>
<accession>A0ABS8VC15</accession>
<comment type="caution">
    <text evidence="5">The sequence shown here is derived from an EMBL/GenBank/DDBJ whole genome shotgun (WGS) entry which is preliminary data.</text>
</comment>
<dbReference type="PANTHER" id="PTHR33599">
    <property type="entry name" value="PROTEIN IDA-LIKE 5"/>
    <property type="match status" value="1"/>
</dbReference>
<proteinExistence type="predicted"/>
<gene>
    <name evidence="5" type="ORF">HAX54_031704</name>
</gene>
<comment type="subcellular location">
    <subcellularLocation>
        <location evidence="1">Secreted</location>
        <location evidence="1">Extracellular space</location>
    </subcellularLocation>
</comment>
<keyword evidence="6" id="KW-1185">Reference proteome</keyword>
<keyword evidence="2" id="KW-0964">Secreted</keyword>